<name>A0AAV1PC34_SCOSC</name>
<evidence type="ECO:0000313" key="2">
    <source>
        <dbReference type="EMBL" id="CAK6969165.1"/>
    </source>
</evidence>
<organism evidence="2 3">
    <name type="scientific">Scomber scombrus</name>
    <name type="common">Atlantic mackerel</name>
    <name type="synonym">Scomber vernalis</name>
    <dbReference type="NCBI Taxonomy" id="13677"/>
    <lineage>
        <taxon>Eukaryota</taxon>
        <taxon>Metazoa</taxon>
        <taxon>Chordata</taxon>
        <taxon>Craniata</taxon>
        <taxon>Vertebrata</taxon>
        <taxon>Euteleostomi</taxon>
        <taxon>Actinopterygii</taxon>
        <taxon>Neopterygii</taxon>
        <taxon>Teleostei</taxon>
        <taxon>Neoteleostei</taxon>
        <taxon>Acanthomorphata</taxon>
        <taxon>Pelagiaria</taxon>
        <taxon>Scombriformes</taxon>
        <taxon>Scombridae</taxon>
        <taxon>Scomber</taxon>
    </lineage>
</organism>
<evidence type="ECO:0000256" key="1">
    <source>
        <dbReference type="SAM" id="MobiDB-lite"/>
    </source>
</evidence>
<evidence type="ECO:0000313" key="3">
    <source>
        <dbReference type="Proteomes" id="UP001314229"/>
    </source>
</evidence>
<feature type="compositionally biased region" description="Basic and acidic residues" evidence="1">
    <location>
        <begin position="19"/>
        <end position="33"/>
    </location>
</feature>
<dbReference type="EMBL" id="CAWUFR010000131">
    <property type="protein sequence ID" value="CAK6969165.1"/>
    <property type="molecule type" value="Genomic_DNA"/>
</dbReference>
<comment type="caution">
    <text evidence="2">The sequence shown here is derived from an EMBL/GenBank/DDBJ whole genome shotgun (WGS) entry which is preliminary data.</text>
</comment>
<proteinExistence type="predicted"/>
<accession>A0AAV1PC34</accession>
<dbReference type="Proteomes" id="UP001314229">
    <property type="component" value="Unassembled WGS sequence"/>
</dbReference>
<gene>
    <name evidence="2" type="ORF">FSCOSCO3_A002266</name>
</gene>
<feature type="compositionally biased region" description="Low complexity" evidence="1">
    <location>
        <begin position="71"/>
        <end position="81"/>
    </location>
</feature>
<feature type="region of interest" description="Disordered" evidence="1">
    <location>
        <begin position="1"/>
        <end position="119"/>
    </location>
</feature>
<sequence length="119" mass="11930">MPPSQGGHKTLVGLSCHPSGERRPGRGGRDHGHPPVPGGHAISTGVRDGSDTPWVTHTGGAQPSPGVPTKAAGSTSGSAAANHERTGVNGSTAAGTNLKRRKTTNARYPGMSVNAAPRT</sequence>
<feature type="non-terminal residue" evidence="2">
    <location>
        <position position="119"/>
    </location>
</feature>
<dbReference type="AlphaFoldDB" id="A0AAV1PC34"/>
<reference evidence="2 3" key="1">
    <citation type="submission" date="2024-01" db="EMBL/GenBank/DDBJ databases">
        <authorList>
            <person name="Alioto T."/>
            <person name="Alioto T."/>
            <person name="Gomez Garrido J."/>
        </authorList>
    </citation>
    <scope>NUCLEOTIDE SEQUENCE [LARGE SCALE GENOMIC DNA]</scope>
</reference>
<keyword evidence="3" id="KW-1185">Reference proteome</keyword>
<protein>
    <submittedName>
        <fullName evidence="2">Uncharacterized protein</fullName>
    </submittedName>
</protein>